<protein>
    <recommendedName>
        <fullName evidence="8">PGG domain-containing protein</fullName>
    </recommendedName>
</protein>
<evidence type="ECO:0000313" key="10">
    <source>
        <dbReference type="Proteomes" id="UP000250321"/>
    </source>
</evidence>
<keyword evidence="5" id="KW-0040">ANK repeat</keyword>
<organism evidence="9 10">
    <name type="scientific">Prunus yedoensis var. nudiflora</name>
    <dbReference type="NCBI Taxonomy" id="2094558"/>
    <lineage>
        <taxon>Eukaryota</taxon>
        <taxon>Viridiplantae</taxon>
        <taxon>Streptophyta</taxon>
        <taxon>Embryophyta</taxon>
        <taxon>Tracheophyta</taxon>
        <taxon>Spermatophyta</taxon>
        <taxon>Magnoliopsida</taxon>
        <taxon>eudicotyledons</taxon>
        <taxon>Gunneridae</taxon>
        <taxon>Pentapetalae</taxon>
        <taxon>rosids</taxon>
        <taxon>fabids</taxon>
        <taxon>Rosales</taxon>
        <taxon>Rosaceae</taxon>
        <taxon>Amygdaloideae</taxon>
        <taxon>Amygdaleae</taxon>
        <taxon>Prunus</taxon>
    </lineage>
</organism>
<reference evidence="9 10" key="1">
    <citation type="submission" date="2018-02" db="EMBL/GenBank/DDBJ databases">
        <title>Draft genome of wild Prunus yedoensis var. nudiflora.</title>
        <authorList>
            <person name="Baek S."/>
            <person name="Kim J.-H."/>
            <person name="Choi K."/>
            <person name="Kim G.-B."/>
            <person name="Cho A."/>
            <person name="Jang H."/>
            <person name="Shin C.-H."/>
            <person name="Yu H.-J."/>
            <person name="Mun J.-H."/>
        </authorList>
    </citation>
    <scope>NUCLEOTIDE SEQUENCE [LARGE SCALE GENOMIC DNA]</scope>
    <source>
        <strain evidence="10">cv. Jeju island</strain>
        <tissue evidence="9">Leaf</tissue>
    </source>
</reference>
<keyword evidence="6 7" id="KW-0472">Membrane</keyword>
<dbReference type="OrthoDB" id="681126at2759"/>
<gene>
    <name evidence="9" type="ORF">Pyn_07109</name>
</gene>
<dbReference type="InterPro" id="IPR026961">
    <property type="entry name" value="PGG_dom"/>
</dbReference>
<evidence type="ECO:0000259" key="8">
    <source>
        <dbReference type="Pfam" id="PF13962"/>
    </source>
</evidence>
<dbReference type="GO" id="GO:0005886">
    <property type="term" value="C:plasma membrane"/>
    <property type="evidence" value="ECO:0007669"/>
    <property type="project" value="TreeGrafter"/>
</dbReference>
<keyword evidence="3" id="KW-0677">Repeat</keyword>
<dbReference type="PANTHER" id="PTHR24186:SF56">
    <property type="entry name" value="PGG DOMAIN-CONTAINING PROTEIN"/>
    <property type="match status" value="1"/>
</dbReference>
<evidence type="ECO:0000256" key="5">
    <source>
        <dbReference type="ARBA" id="ARBA00023043"/>
    </source>
</evidence>
<dbReference type="STRING" id="2094558.A0A314Y2Q9"/>
<feature type="transmembrane region" description="Helical" evidence="7">
    <location>
        <begin position="107"/>
        <end position="126"/>
    </location>
</feature>
<comment type="caution">
    <text evidence="9">The sequence shown here is derived from an EMBL/GenBank/DDBJ whole genome shotgun (WGS) entry which is preliminary data.</text>
</comment>
<comment type="subcellular location">
    <subcellularLocation>
        <location evidence="1">Membrane</location>
        <topology evidence="1">Multi-pass membrane protein</topology>
    </subcellularLocation>
</comment>
<evidence type="ECO:0000313" key="9">
    <source>
        <dbReference type="EMBL" id="PQP99756.1"/>
    </source>
</evidence>
<name>A0A314Y2Q9_PRUYE</name>
<evidence type="ECO:0000256" key="3">
    <source>
        <dbReference type="ARBA" id="ARBA00022737"/>
    </source>
</evidence>
<dbReference type="Pfam" id="PF13962">
    <property type="entry name" value="PGG"/>
    <property type="match status" value="1"/>
</dbReference>
<accession>A0A314Y2Q9</accession>
<feature type="transmembrane region" description="Helical" evidence="7">
    <location>
        <begin position="34"/>
        <end position="51"/>
    </location>
</feature>
<keyword evidence="2 7" id="KW-0812">Transmembrane</keyword>
<evidence type="ECO:0000256" key="4">
    <source>
        <dbReference type="ARBA" id="ARBA00022989"/>
    </source>
</evidence>
<feature type="transmembrane region" description="Helical" evidence="7">
    <location>
        <begin position="76"/>
        <end position="95"/>
    </location>
</feature>
<dbReference type="Proteomes" id="UP000250321">
    <property type="component" value="Unassembled WGS sequence"/>
</dbReference>
<sequence>MENAPNPPKKREWNWLKNFQYDEGQDSPGDARNILLIVAALIAGVTFQAGVNPPGGVWQDGKEAGTAIYATQTAPFYVFLISNTLALSTAIFIIISLTHKFPFRLEVLVATVSMIVTYGSAVFAVTPDESVRFRYVLTAAALPFIIRFSIQVFKMYKPKCVSYFTNHFDFYRMREINI</sequence>
<keyword evidence="10" id="KW-1185">Reference proteome</keyword>
<evidence type="ECO:0000256" key="1">
    <source>
        <dbReference type="ARBA" id="ARBA00004141"/>
    </source>
</evidence>
<feature type="domain" description="PGG" evidence="8">
    <location>
        <begin position="30"/>
        <end position="123"/>
    </location>
</feature>
<dbReference type="AlphaFoldDB" id="A0A314Y2Q9"/>
<dbReference type="EMBL" id="PJQY01001775">
    <property type="protein sequence ID" value="PQP99756.1"/>
    <property type="molecule type" value="Genomic_DNA"/>
</dbReference>
<dbReference type="PANTHER" id="PTHR24186">
    <property type="entry name" value="PROTEIN PHOSPHATASE 1 REGULATORY SUBUNIT"/>
    <property type="match status" value="1"/>
</dbReference>
<evidence type="ECO:0000256" key="7">
    <source>
        <dbReference type="SAM" id="Phobius"/>
    </source>
</evidence>
<feature type="transmembrane region" description="Helical" evidence="7">
    <location>
        <begin position="132"/>
        <end position="150"/>
    </location>
</feature>
<keyword evidence="4 7" id="KW-1133">Transmembrane helix</keyword>
<evidence type="ECO:0000256" key="2">
    <source>
        <dbReference type="ARBA" id="ARBA00022692"/>
    </source>
</evidence>
<evidence type="ECO:0000256" key="6">
    <source>
        <dbReference type="ARBA" id="ARBA00023136"/>
    </source>
</evidence>
<proteinExistence type="predicted"/>